<dbReference type="Gene3D" id="3.40.1090.10">
    <property type="entry name" value="Cytosolic phospholipase A2 catalytic domain"/>
    <property type="match status" value="1"/>
</dbReference>
<feature type="compositionally biased region" description="Low complexity" evidence="3">
    <location>
        <begin position="69"/>
        <end position="80"/>
    </location>
</feature>
<sequence>YFYDQSYPTAIQFLLNGQWESWDVGWVRHNAHDPEIKHIAASAEVHAACDSSSYKQWSSTPLPRVVSVVQPSSPSVTSDVSRQRDPLDRFLHPQEGDSPASPQFSPGPTRDFFPSTALNASLPPLAQPHPAFSPALNSPSPSRSLTMEATTPLVSEHSHRDRSLANPPPALHSCPQGLPPALSTMGQLPLISSPSPSSDTSTLASFPPPSSVPARTAVSVPTPVQQTAPYASQLHNARSKDHHSPAGESDPNIDPQLSTVAAPINLGPHTAPRTPSRTSSPLGEYHNTCQESGAAPSVQTPQPPSLLPRRSRDFKIILSLDGDGIRGLSQAFLVEALVGAICTKLDQNIDPYQIFDLVSGTSLGGMLGLMLSRLRMQAHSAREAYKLIAKEVCQDKKAYFVSLNPHAVPIQYHAQGVENAIKKVVARELAHVNARLYNNREESADAFAITTQVKVSSNKAAVLRTYPTRQIARPNVSDDILVWQAIKAAVLAPRYAPPQDRKKSRSIIKPGQMDYSTAKDNPTREANYECRKLLRYSSDKIIMISIGTGSGVNPERKNSEMIKSVIRRNADAELQCFEFQRDNEDLINAGWIKYFRFNVPNLNNVPLEEWCNKEQIRDRTTAYLTCLDTSGAFHKCVDDVTAVLIGTPR</sequence>
<protein>
    <submittedName>
        <fullName evidence="5">Ankyrin repeat protein</fullName>
    </submittedName>
</protein>
<evidence type="ECO:0000259" key="4">
    <source>
        <dbReference type="PROSITE" id="PS51635"/>
    </source>
</evidence>
<dbReference type="Pfam" id="PF01734">
    <property type="entry name" value="Patatin"/>
    <property type="match status" value="1"/>
</dbReference>
<dbReference type="PANTHER" id="PTHR24185">
    <property type="entry name" value="CALCIUM-INDEPENDENT PHOSPHOLIPASE A2-GAMMA"/>
    <property type="match status" value="1"/>
</dbReference>
<comment type="caution">
    <text evidence="5">The sequence shown here is derived from an EMBL/GenBank/DDBJ whole genome shotgun (WGS) entry which is preliminary data.</text>
</comment>
<evidence type="ECO:0000256" key="2">
    <source>
        <dbReference type="PROSITE-ProRule" id="PRU01161"/>
    </source>
</evidence>
<feature type="region of interest" description="Disordered" evidence="3">
    <location>
        <begin position="69"/>
        <end position="220"/>
    </location>
</feature>
<keyword evidence="6" id="KW-1185">Reference proteome</keyword>
<dbReference type="GO" id="GO:0016020">
    <property type="term" value="C:membrane"/>
    <property type="evidence" value="ECO:0007669"/>
    <property type="project" value="TreeGrafter"/>
</dbReference>
<dbReference type="PANTHER" id="PTHR24185:SF4">
    <property type="entry name" value="SERINE HYDROLASE, PUTATIVE (AFU_ORTHOLOGUE AFUA_2G07870)-RELATED"/>
    <property type="match status" value="1"/>
</dbReference>
<gene>
    <name evidence="5" type="ORF">PMIN01_07983</name>
</gene>
<evidence type="ECO:0000256" key="3">
    <source>
        <dbReference type="SAM" id="MobiDB-lite"/>
    </source>
</evidence>
<evidence type="ECO:0000256" key="1">
    <source>
        <dbReference type="ARBA" id="ARBA00023098"/>
    </source>
</evidence>
<accession>A0A9P6GFW4</accession>
<feature type="short sequence motif" description="GXGXXG" evidence="2">
    <location>
        <begin position="322"/>
        <end position="327"/>
    </location>
</feature>
<proteinExistence type="predicted"/>
<organism evidence="5 6">
    <name type="scientific">Paraphaeosphaeria minitans</name>
    <dbReference type="NCBI Taxonomy" id="565426"/>
    <lineage>
        <taxon>Eukaryota</taxon>
        <taxon>Fungi</taxon>
        <taxon>Dikarya</taxon>
        <taxon>Ascomycota</taxon>
        <taxon>Pezizomycotina</taxon>
        <taxon>Dothideomycetes</taxon>
        <taxon>Pleosporomycetidae</taxon>
        <taxon>Pleosporales</taxon>
        <taxon>Massarineae</taxon>
        <taxon>Didymosphaeriaceae</taxon>
        <taxon>Paraphaeosphaeria</taxon>
    </lineage>
</organism>
<feature type="compositionally biased region" description="Low complexity" evidence="3">
    <location>
        <begin position="188"/>
        <end position="205"/>
    </location>
</feature>
<dbReference type="GO" id="GO:0047499">
    <property type="term" value="F:calcium-independent phospholipase A2 activity"/>
    <property type="evidence" value="ECO:0007669"/>
    <property type="project" value="TreeGrafter"/>
</dbReference>
<dbReference type="Proteomes" id="UP000756921">
    <property type="component" value="Unassembled WGS sequence"/>
</dbReference>
<name>A0A9P6GFW4_9PLEO</name>
<feature type="region of interest" description="Disordered" evidence="3">
    <location>
        <begin position="500"/>
        <end position="522"/>
    </location>
</feature>
<dbReference type="GO" id="GO:0046486">
    <property type="term" value="P:glycerolipid metabolic process"/>
    <property type="evidence" value="ECO:0007669"/>
    <property type="project" value="UniProtKB-ARBA"/>
</dbReference>
<feature type="non-terminal residue" evidence="5">
    <location>
        <position position="1"/>
    </location>
</feature>
<comment type="caution">
    <text evidence="2">Lacks conserved residue(s) required for the propagation of feature annotation.</text>
</comment>
<feature type="short sequence motif" description="GXSXG" evidence="2">
    <location>
        <begin position="360"/>
        <end position="364"/>
    </location>
</feature>
<feature type="compositionally biased region" description="Polar residues" evidence="3">
    <location>
        <begin position="273"/>
        <end position="291"/>
    </location>
</feature>
<keyword evidence="1" id="KW-0443">Lipid metabolism</keyword>
<dbReference type="AlphaFoldDB" id="A0A9P6GFW4"/>
<feature type="domain" description="PNPLA" evidence="4">
    <location>
        <begin position="318"/>
        <end position="527"/>
    </location>
</feature>
<feature type="compositionally biased region" description="Basic and acidic residues" evidence="3">
    <location>
        <begin position="81"/>
        <end position="95"/>
    </location>
</feature>
<evidence type="ECO:0000313" key="6">
    <source>
        <dbReference type="Proteomes" id="UP000756921"/>
    </source>
</evidence>
<dbReference type="PROSITE" id="PS51635">
    <property type="entry name" value="PNPLA"/>
    <property type="match status" value="1"/>
</dbReference>
<reference evidence="5" key="1">
    <citation type="journal article" date="2020" name="Mol. Plant Microbe Interact.">
        <title>Genome Sequence of the Biocontrol Agent Coniothyrium minitans strain Conio (IMI 134523).</title>
        <authorList>
            <person name="Patel D."/>
            <person name="Shittu T.A."/>
            <person name="Baroncelli R."/>
            <person name="Muthumeenakshi S."/>
            <person name="Osborne T.H."/>
            <person name="Janganan T.K."/>
            <person name="Sreenivasaprasad S."/>
        </authorList>
    </citation>
    <scope>NUCLEOTIDE SEQUENCE</scope>
    <source>
        <strain evidence="5">Conio</strain>
    </source>
</reference>
<dbReference type="InterPro" id="IPR016035">
    <property type="entry name" value="Acyl_Trfase/lysoPLipase"/>
</dbReference>
<dbReference type="GO" id="GO:0019369">
    <property type="term" value="P:arachidonate metabolic process"/>
    <property type="evidence" value="ECO:0007669"/>
    <property type="project" value="TreeGrafter"/>
</dbReference>
<dbReference type="InterPro" id="IPR002641">
    <property type="entry name" value="PNPLA_dom"/>
</dbReference>
<feature type="region of interest" description="Disordered" evidence="3">
    <location>
        <begin position="234"/>
        <end position="308"/>
    </location>
</feature>
<dbReference type="SUPFAM" id="SSF52151">
    <property type="entry name" value="FabD/lysophospholipase-like"/>
    <property type="match status" value="1"/>
</dbReference>
<evidence type="ECO:0000313" key="5">
    <source>
        <dbReference type="EMBL" id="KAF9733640.1"/>
    </source>
</evidence>
<dbReference type="OrthoDB" id="1658288at2759"/>
<feature type="compositionally biased region" description="Polar residues" evidence="3">
    <location>
        <begin position="135"/>
        <end position="153"/>
    </location>
</feature>
<dbReference type="EMBL" id="WJXW01000008">
    <property type="protein sequence ID" value="KAF9733640.1"/>
    <property type="molecule type" value="Genomic_DNA"/>
</dbReference>